<evidence type="ECO:0000313" key="2">
    <source>
        <dbReference type="EMBL" id="GBL79287.1"/>
    </source>
</evidence>
<proteinExistence type="predicted"/>
<reference evidence="2 3" key="1">
    <citation type="journal article" date="2019" name="Sci. Rep.">
        <title>Orb-weaving spider Araneus ventricosus genome elucidates the spidroin gene catalogue.</title>
        <authorList>
            <person name="Kono N."/>
            <person name="Nakamura H."/>
            <person name="Ohtoshi R."/>
            <person name="Moran D.A.P."/>
            <person name="Shinohara A."/>
            <person name="Yoshida Y."/>
            <person name="Fujiwara M."/>
            <person name="Mori M."/>
            <person name="Tomita M."/>
            <person name="Arakawa K."/>
        </authorList>
    </citation>
    <scope>NUCLEOTIDE SEQUENCE [LARGE SCALE GENOMIC DNA]</scope>
</reference>
<comment type="caution">
    <text evidence="2">The sequence shown here is derived from an EMBL/GenBank/DDBJ whole genome shotgun (WGS) entry which is preliminary data.</text>
</comment>
<evidence type="ECO:0000313" key="3">
    <source>
        <dbReference type="Proteomes" id="UP000499080"/>
    </source>
</evidence>
<evidence type="ECO:0000313" key="1">
    <source>
        <dbReference type="EMBL" id="GBL79270.1"/>
    </source>
</evidence>
<dbReference type="AlphaFoldDB" id="A0A4Y2AI40"/>
<evidence type="ECO:0008006" key="4">
    <source>
        <dbReference type="Google" id="ProtNLM"/>
    </source>
</evidence>
<protein>
    <recommendedName>
        <fullName evidence="4">Reverse transcriptase zinc-binding domain-containing protein</fullName>
    </recommendedName>
</protein>
<name>A0A4Y2AI40_ARAVE</name>
<sequence length="129" mass="15125">MSTKWKDYWRHYNSAYGASVRDYSDDVSPKFLIHNKLLICFLNGHGPFLHYFCRFKFLDSPLCAYGQVGDADHYIFSCSLTQKYHLHKASDAHKKAWFQNLINNFQAINKMKEAFRISGEVRNSLTYSV</sequence>
<accession>A0A4Y2AI40</accession>
<organism evidence="2 3">
    <name type="scientific">Araneus ventricosus</name>
    <name type="common">Orbweaver spider</name>
    <name type="synonym">Epeira ventricosa</name>
    <dbReference type="NCBI Taxonomy" id="182803"/>
    <lineage>
        <taxon>Eukaryota</taxon>
        <taxon>Metazoa</taxon>
        <taxon>Ecdysozoa</taxon>
        <taxon>Arthropoda</taxon>
        <taxon>Chelicerata</taxon>
        <taxon>Arachnida</taxon>
        <taxon>Araneae</taxon>
        <taxon>Araneomorphae</taxon>
        <taxon>Entelegynae</taxon>
        <taxon>Araneoidea</taxon>
        <taxon>Araneidae</taxon>
        <taxon>Araneus</taxon>
    </lineage>
</organism>
<dbReference type="Proteomes" id="UP000499080">
    <property type="component" value="Unassembled WGS sequence"/>
</dbReference>
<dbReference type="EMBL" id="BGPR01156534">
    <property type="protein sequence ID" value="GBL79287.1"/>
    <property type="molecule type" value="Genomic_DNA"/>
</dbReference>
<dbReference type="EMBL" id="BGPR01156530">
    <property type="protein sequence ID" value="GBL79270.1"/>
    <property type="molecule type" value="Genomic_DNA"/>
</dbReference>
<dbReference type="OrthoDB" id="6437652at2759"/>
<gene>
    <name evidence="2" type="ORF">AVEN_106574_1</name>
    <name evidence="1" type="ORF">AVEN_55433_1</name>
</gene>
<keyword evidence="3" id="KW-1185">Reference proteome</keyword>